<feature type="region of interest" description="Disordered" evidence="1">
    <location>
        <begin position="276"/>
        <end position="446"/>
    </location>
</feature>
<gene>
    <name evidence="3" type="ORF">GCK72_013787</name>
</gene>
<feature type="compositionally biased region" description="Pro residues" evidence="1">
    <location>
        <begin position="394"/>
        <end position="410"/>
    </location>
</feature>
<feature type="compositionally biased region" description="Low complexity" evidence="1">
    <location>
        <begin position="191"/>
        <end position="214"/>
    </location>
</feature>
<dbReference type="Proteomes" id="UP000483820">
    <property type="component" value="Chromosome IV"/>
</dbReference>
<organism evidence="3 4">
    <name type="scientific">Caenorhabditis remanei</name>
    <name type="common">Caenorhabditis vulgaris</name>
    <dbReference type="NCBI Taxonomy" id="31234"/>
    <lineage>
        <taxon>Eukaryota</taxon>
        <taxon>Metazoa</taxon>
        <taxon>Ecdysozoa</taxon>
        <taxon>Nematoda</taxon>
        <taxon>Chromadorea</taxon>
        <taxon>Rhabditida</taxon>
        <taxon>Rhabditina</taxon>
        <taxon>Rhabditomorpha</taxon>
        <taxon>Rhabditoidea</taxon>
        <taxon>Rhabditidae</taxon>
        <taxon>Peloderinae</taxon>
        <taxon>Caenorhabditis</taxon>
    </lineage>
</organism>
<dbReference type="KEGG" id="crq:GCK72_013787"/>
<dbReference type="Pfam" id="PF00059">
    <property type="entry name" value="Lectin_C"/>
    <property type="match status" value="1"/>
</dbReference>
<dbReference type="AlphaFoldDB" id="A0A6A5GSK1"/>
<dbReference type="CDD" id="cd00037">
    <property type="entry name" value="CLECT"/>
    <property type="match status" value="1"/>
</dbReference>
<dbReference type="PANTHER" id="PTHR23062">
    <property type="entry name" value="HYPOTHETICAL PROTEIN C.ELEGANS"/>
    <property type="match status" value="1"/>
</dbReference>
<sequence length="446" mass="48810">MSNLVPVHKSLESSLVDVPLLSKEVDDSDVFEMIQLKHLVTLSVLLIGVASRGCFDADDKEISGFCYKFVNQKLTFEDARDWCHYKDPVTQSYLAYIQNQFTANFLASYGKTIFGSTDATFWIGLSRERNWMPFTWDNGYQLGQSWSNFDGQIKQNYVAERVSNAKWTTFAENQTNYFVCSYDPTDPPTFAPKTPTRPTTTTTTTTTTSGPTTTEVCSIDDRPEMKRSPYKHLHQTVCIKTDIRNFKIPLIESTMRAFQLVFLFGALLVTSLAVPQRPTGEPASRRPPPPPSDSPKDLSNASRRPPPRGTGTPPPPPTGEPQEFIGDNNASRRPPPPSRGTGTPPPPASDGPKDLAAENASRRPPPPPRGTGTPPPPPTGEPVELIEDGNSSRRPPPPPRGTGTPPPPPSDEPKDLVSENASRRPPPPPRGTGTPPPPPTGEPSQP</sequence>
<feature type="compositionally biased region" description="Pro residues" evidence="1">
    <location>
        <begin position="424"/>
        <end position="446"/>
    </location>
</feature>
<dbReference type="PANTHER" id="PTHR23062:SF3">
    <property type="entry name" value="ANF_RECEPTOR DOMAIN-CONTAINING PROTEIN-RELATED"/>
    <property type="match status" value="1"/>
</dbReference>
<evidence type="ECO:0000313" key="3">
    <source>
        <dbReference type="EMBL" id="KAF1757332.1"/>
    </source>
</evidence>
<comment type="caution">
    <text evidence="3">The sequence shown here is derived from an EMBL/GenBank/DDBJ whole genome shotgun (WGS) entry which is preliminary data.</text>
</comment>
<dbReference type="CTD" id="9825344"/>
<accession>A0A6A5GSK1</accession>
<dbReference type="InterPro" id="IPR001304">
    <property type="entry name" value="C-type_lectin-like"/>
</dbReference>
<feature type="compositionally biased region" description="Pro residues" evidence="1">
    <location>
        <begin position="363"/>
        <end position="380"/>
    </location>
</feature>
<dbReference type="InterPro" id="IPR016186">
    <property type="entry name" value="C-type_lectin-like/link_sf"/>
</dbReference>
<dbReference type="GO" id="GO:0045087">
    <property type="term" value="P:innate immune response"/>
    <property type="evidence" value="ECO:0007669"/>
    <property type="project" value="TreeGrafter"/>
</dbReference>
<dbReference type="InterPro" id="IPR016187">
    <property type="entry name" value="CTDL_fold"/>
</dbReference>
<protein>
    <recommendedName>
        <fullName evidence="2">C-type lectin domain-containing protein</fullName>
    </recommendedName>
</protein>
<evidence type="ECO:0000256" key="1">
    <source>
        <dbReference type="SAM" id="MobiDB-lite"/>
    </source>
</evidence>
<reference evidence="3 4" key="1">
    <citation type="submission" date="2019-12" db="EMBL/GenBank/DDBJ databases">
        <title>Chromosome-level assembly of the Caenorhabditis remanei genome.</title>
        <authorList>
            <person name="Teterina A.A."/>
            <person name="Willis J.H."/>
            <person name="Phillips P.C."/>
        </authorList>
    </citation>
    <scope>NUCLEOTIDE SEQUENCE [LARGE SCALE GENOMIC DNA]</scope>
    <source>
        <strain evidence="3 4">PX506</strain>
        <tissue evidence="3">Whole organism</tissue>
    </source>
</reference>
<dbReference type="Gene3D" id="3.10.100.10">
    <property type="entry name" value="Mannose-Binding Protein A, subunit A"/>
    <property type="match status" value="1"/>
</dbReference>
<evidence type="ECO:0000259" key="2">
    <source>
        <dbReference type="PROSITE" id="PS50041"/>
    </source>
</evidence>
<dbReference type="SMART" id="SM00034">
    <property type="entry name" value="CLECT"/>
    <property type="match status" value="1"/>
</dbReference>
<evidence type="ECO:0000313" key="4">
    <source>
        <dbReference type="Proteomes" id="UP000483820"/>
    </source>
</evidence>
<feature type="region of interest" description="Disordered" evidence="1">
    <location>
        <begin position="189"/>
        <end position="214"/>
    </location>
</feature>
<proteinExistence type="predicted"/>
<dbReference type="PROSITE" id="PS50041">
    <property type="entry name" value="C_TYPE_LECTIN_2"/>
    <property type="match status" value="1"/>
</dbReference>
<dbReference type="EMBL" id="WUAV01000004">
    <property type="protein sequence ID" value="KAF1757332.1"/>
    <property type="molecule type" value="Genomic_DNA"/>
</dbReference>
<dbReference type="SUPFAM" id="SSF56436">
    <property type="entry name" value="C-type lectin-like"/>
    <property type="match status" value="1"/>
</dbReference>
<feature type="compositionally biased region" description="Pro residues" evidence="1">
    <location>
        <begin position="333"/>
        <end position="349"/>
    </location>
</feature>
<name>A0A6A5GSK1_CAERE</name>
<dbReference type="RefSeq" id="XP_053584755.1">
    <property type="nucleotide sequence ID" value="XM_053729983.1"/>
</dbReference>
<dbReference type="GeneID" id="9825344"/>
<feature type="domain" description="C-type lectin" evidence="2">
    <location>
        <begin position="62"/>
        <end position="181"/>
    </location>
</feature>